<dbReference type="PROSITE" id="PS51257">
    <property type="entry name" value="PROKAR_LIPOPROTEIN"/>
    <property type="match status" value="1"/>
</dbReference>
<evidence type="ECO:0000256" key="4">
    <source>
        <dbReference type="ARBA" id="ARBA00023263"/>
    </source>
</evidence>
<comment type="caution">
    <text evidence="6">The sequence shown here is derived from an EMBL/GenBank/DDBJ whole genome shotgun (WGS) entry which is preliminary data.</text>
</comment>
<evidence type="ECO:0000259" key="5">
    <source>
        <dbReference type="Pfam" id="PF06321"/>
    </source>
</evidence>
<keyword evidence="4" id="KW-0281">Fimbrium</keyword>
<gene>
    <name evidence="6" type="ORF">DW011_22905</name>
</gene>
<comment type="similarity">
    <text evidence="2">Belongs to the bacteroidetes fimbrillin superfamily. FimA/Mfa1 family.</text>
</comment>
<evidence type="ECO:0000256" key="1">
    <source>
        <dbReference type="ARBA" id="ARBA00004561"/>
    </source>
</evidence>
<comment type="subcellular location">
    <subcellularLocation>
        <location evidence="1">Fimbrium</location>
    </subcellularLocation>
</comment>
<dbReference type="RefSeq" id="WP_118418001.1">
    <property type="nucleotide sequence ID" value="NZ_JAGURI010000038.1"/>
</dbReference>
<keyword evidence="3" id="KW-0732">Signal</keyword>
<protein>
    <submittedName>
        <fullName evidence="6">DUF1566 domain-containing protein</fullName>
    </submittedName>
</protein>
<reference evidence="6 7" key="1">
    <citation type="submission" date="2018-08" db="EMBL/GenBank/DDBJ databases">
        <title>A genome reference for cultivated species of the human gut microbiota.</title>
        <authorList>
            <person name="Zou Y."/>
            <person name="Xue W."/>
            <person name="Luo G."/>
        </authorList>
    </citation>
    <scope>NUCLEOTIDE SEQUENCE [LARGE SCALE GENOMIC DNA]</scope>
    <source>
        <strain evidence="6 7">AF37-12</strain>
    </source>
</reference>
<organism evidence="6 7">
    <name type="scientific">Bacteroides thetaiotaomicron</name>
    <dbReference type="NCBI Taxonomy" id="818"/>
    <lineage>
        <taxon>Bacteria</taxon>
        <taxon>Pseudomonadati</taxon>
        <taxon>Bacteroidota</taxon>
        <taxon>Bacteroidia</taxon>
        <taxon>Bacteroidales</taxon>
        <taxon>Bacteroidaceae</taxon>
        <taxon>Bacteroides</taxon>
    </lineage>
</organism>
<evidence type="ECO:0000256" key="3">
    <source>
        <dbReference type="ARBA" id="ARBA00022729"/>
    </source>
</evidence>
<evidence type="ECO:0000313" key="6">
    <source>
        <dbReference type="EMBL" id="RHL53348.1"/>
    </source>
</evidence>
<evidence type="ECO:0000313" key="7">
    <source>
        <dbReference type="Proteomes" id="UP000283616"/>
    </source>
</evidence>
<dbReference type="Proteomes" id="UP000283616">
    <property type="component" value="Unassembled WGS sequence"/>
</dbReference>
<proteinExistence type="inferred from homology"/>
<dbReference type="EMBL" id="QROV01000038">
    <property type="protein sequence ID" value="RHL53348.1"/>
    <property type="molecule type" value="Genomic_DNA"/>
</dbReference>
<dbReference type="InterPro" id="IPR029141">
    <property type="entry name" value="FimA_N"/>
</dbReference>
<dbReference type="Pfam" id="PF06321">
    <property type="entry name" value="P_gingi_FimA"/>
    <property type="match status" value="1"/>
</dbReference>
<dbReference type="AlphaFoldDB" id="A0A415LUW6"/>
<evidence type="ECO:0000256" key="2">
    <source>
        <dbReference type="ARBA" id="ARBA00006011"/>
    </source>
</evidence>
<dbReference type="GO" id="GO:0009289">
    <property type="term" value="C:pilus"/>
    <property type="evidence" value="ECO:0007669"/>
    <property type="project" value="UniProtKB-SubCell"/>
</dbReference>
<accession>A0A415LUW6</accession>
<name>A0A415LUW6_BACT4</name>
<sequence length="607" mass="66808">MKIKNNYILRLNELAKLLWIIILLGACQNDDSYSVRQDGPVLVKLSVSAADAGTASGSGTGTDAQITSIYILQFNAEADSYGTLRYVAEGKKNTGGTYTANLLQSMGANDNYKLVILANLPGYGFLYGLYGKSYEDVQQACLSTAITAPLVFDDSHPFPMFGVVNGGASVQVQEGTAYTGNTELIRSVARVDIGIGTKKTDPDGTITSWSNTGSGRQPFVMTEVQVWKAGQRYTYMPALANYHWTTTTTGGATSNKIVIDSPSTAPGATTTKTYDSPYITSGTYCLGKIYLPEADLFWENGGGVYDANHKKRLAIIVGGYYNNSPDLSYYRVDFTNDDSGTKMNILRNHIYQFTIKSVKATGYATAELAYNSMPKNLGFEATLEPWTTGQSASVPSISGYYLNYQGFNGENLDWTYAAGSSQTIPKKKSLWIGFNFSFDYNIFYDEGNSYYAPIKIPYGQNGKLYAKVPDALNYEGTFPSLMVSGSDIVDESGNETVPWKTGTTLTAFDLCRDLEENGFDDWRLPRLSELAFIYVNQGSLEKLRGFTPLSGTYWCGSEYLEGTTDELRKKSGSAWAVDFNTNPGYALHYKKTEKLRIRCVRQKSNDK</sequence>
<feature type="domain" description="Major fimbrial subunit protein N-terminal" evidence="5">
    <location>
        <begin position="45"/>
        <end position="174"/>
    </location>
</feature>